<dbReference type="InterPro" id="IPR024072">
    <property type="entry name" value="DHFR-like_dom_sf"/>
</dbReference>
<dbReference type="Proteomes" id="UP000238176">
    <property type="component" value="Unassembled WGS sequence"/>
</dbReference>
<dbReference type="GO" id="GO:0009231">
    <property type="term" value="P:riboflavin biosynthetic process"/>
    <property type="evidence" value="ECO:0007669"/>
    <property type="project" value="InterPro"/>
</dbReference>
<dbReference type="SUPFAM" id="SSF53597">
    <property type="entry name" value="Dihydrofolate reductase-like"/>
    <property type="match status" value="1"/>
</dbReference>
<proteinExistence type="predicted"/>
<dbReference type="EMBL" id="PVTJ01000003">
    <property type="protein sequence ID" value="PRY59816.1"/>
    <property type="molecule type" value="Genomic_DNA"/>
</dbReference>
<dbReference type="GO" id="GO:0008703">
    <property type="term" value="F:5-amino-6-(5-phosphoribosylamino)uracil reductase activity"/>
    <property type="evidence" value="ECO:0007669"/>
    <property type="project" value="InterPro"/>
</dbReference>
<dbReference type="Pfam" id="PF01872">
    <property type="entry name" value="RibD_C"/>
    <property type="match status" value="1"/>
</dbReference>
<dbReference type="RefSeq" id="WP_181245734.1">
    <property type="nucleotide sequence ID" value="NZ_PVTJ01000003.1"/>
</dbReference>
<sequence length="187" mass="20182">MASTLTVDLFVSVDGWAGSDGLPGYFGYYGPDLGAWIDEETAKPQRVVMGRRTYEAFASLPAEAWGDTYESTMALDKTVFTTTLTEIPWPNTRIETDLASGIAAMKAGDGDPIRTWGSLSLADQLLAAGLVDRVRILTFPLFAGDAGRDSTFSAVAAADLELTDHRVLDGRIVLTEYRPTGKDIPRA</sequence>
<evidence type="ECO:0000313" key="3">
    <source>
        <dbReference type="Proteomes" id="UP000238176"/>
    </source>
</evidence>
<dbReference type="AlphaFoldDB" id="A0A2T0UPJ0"/>
<organism evidence="2 3">
    <name type="scientific">Glycomyces artemisiae</name>
    <dbReference type="NCBI Taxonomy" id="1076443"/>
    <lineage>
        <taxon>Bacteria</taxon>
        <taxon>Bacillati</taxon>
        <taxon>Actinomycetota</taxon>
        <taxon>Actinomycetes</taxon>
        <taxon>Glycomycetales</taxon>
        <taxon>Glycomycetaceae</taxon>
        <taxon>Glycomyces</taxon>
    </lineage>
</organism>
<evidence type="ECO:0000259" key="1">
    <source>
        <dbReference type="Pfam" id="PF01872"/>
    </source>
</evidence>
<dbReference type="Gene3D" id="3.40.430.10">
    <property type="entry name" value="Dihydrofolate Reductase, subunit A"/>
    <property type="match status" value="1"/>
</dbReference>
<evidence type="ECO:0000313" key="2">
    <source>
        <dbReference type="EMBL" id="PRY59816.1"/>
    </source>
</evidence>
<keyword evidence="3" id="KW-1185">Reference proteome</keyword>
<comment type="caution">
    <text evidence="2">The sequence shown here is derived from an EMBL/GenBank/DDBJ whole genome shotgun (WGS) entry which is preliminary data.</text>
</comment>
<name>A0A2T0UPJ0_9ACTN</name>
<protein>
    <submittedName>
        <fullName evidence="2">Dihydrofolate reductase</fullName>
    </submittedName>
</protein>
<accession>A0A2T0UPJ0</accession>
<reference evidence="2 3" key="1">
    <citation type="submission" date="2018-03" db="EMBL/GenBank/DDBJ databases">
        <title>Genomic Encyclopedia of Type Strains, Phase III (KMG-III): the genomes of soil and plant-associated and newly described type strains.</title>
        <authorList>
            <person name="Whitman W."/>
        </authorList>
    </citation>
    <scope>NUCLEOTIDE SEQUENCE [LARGE SCALE GENOMIC DNA]</scope>
    <source>
        <strain evidence="2 3">CGMCC 4.7067</strain>
    </source>
</reference>
<gene>
    <name evidence="2" type="ORF">B0I28_103290</name>
</gene>
<feature type="domain" description="Bacterial bifunctional deaminase-reductase C-terminal" evidence="1">
    <location>
        <begin position="4"/>
        <end position="173"/>
    </location>
</feature>
<dbReference type="InterPro" id="IPR002734">
    <property type="entry name" value="RibDG_C"/>
</dbReference>